<feature type="active site" evidence="3">
    <location>
        <position position="54"/>
    </location>
</feature>
<evidence type="ECO:0000313" key="4">
    <source>
        <dbReference type="EMBL" id="EFN57742.1"/>
    </source>
</evidence>
<dbReference type="GO" id="GO:0005737">
    <property type="term" value="C:cytoplasm"/>
    <property type="evidence" value="ECO:0007669"/>
    <property type="project" value="TreeGrafter"/>
</dbReference>
<dbReference type="KEGG" id="cvr:CHLNCDRAFT_34723"/>
<protein>
    <recommendedName>
        <fullName evidence="6">Phenazine biosynthesis-like domain-containing protein</fullName>
    </recommendedName>
</protein>
<evidence type="ECO:0000256" key="2">
    <source>
        <dbReference type="ARBA" id="ARBA00023235"/>
    </source>
</evidence>
<dbReference type="InterPro" id="IPR003719">
    <property type="entry name" value="Phenazine_PhzF-like"/>
</dbReference>
<dbReference type="EMBL" id="GL433839">
    <property type="protein sequence ID" value="EFN57742.1"/>
    <property type="molecule type" value="Genomic_DNA"/>
</dbReference>
<dbReference type="STRING" id="554065.E1Z9A1"/>
<evidence type="ECO:0008006" key="6">
    <source>
        <dbReference type="Google" id="ProtNLM"/>
    </source>
</evidence>
<dbReference type="NCBIfam" id="TIGR00654">
    <property type="entry name" value="PhzF_family"/>
    <property type="match status" value="1"/>
</dbReference>
<keyword evidence="2" id="KW-0413">Isomerase</keyword>
<dbReference type="PANTHER" id="PTHR13774">
    <property type="entry name" value="PHENAZINE BIOSYNTHESIS PROTEIN"/>
    <property type="match status" value="1"/>
</dbReference>
<organism evidence="5">
    <name type="scientific">Chlorella variabilis</name>
    <name type="common">Green alga</name>
    <dbReference type="NCBI Taxonomy" id="554065"/>
    <lineage>
        <taxon>Eukaryota</taxon>
        <taxon>Viridiplantae</taxon>
        <taxon>Chlorophyta</taxon>
        <taxon>core chlorophytes</taxon>
        <taxon>Trebouxiophyceae</taxon>
        <taxon>Chlorellales</taxon>
        <taxon>Chlorellaceae</taxon>
        <taxon>Chlorella clade</taxon>
        <taxon>Chlorella</taxon>
    </lineage>
</organism>
<dbReference type="eggNOG" id="KOG3033">
    <property type="taxonomic scope" value="Eukaryota"/>
</dbReference>
<proteinExistence type="inferred from homology"/>
<dbReference type="Pfam" id="PF02567">
    <property type="entry name" value="PhzC-PhzF"/>
    <property type="match status" value="1"/>
</dbReference>
<dbReference type="PANTHER" id="PTHR13774:SF17">
    <property type="entry name" value="PHENAZINE BIOSYNTHESIS-LIKE DOMAIN-CONTAINING PROTEIN"/>
    <property type="match status" value="1"/>
</dbReference>
<evidence type="ECO:0000256" key="1">
    <source>
        <dbReference type="ARBA" id="ARBA00008270"/>
    </source>
</evidence>
<evidence type="ECO:0000313" key="5">
    <source>
        <dbReference type="Proteomes" id="UP000008141"/>
    </source>
</evidence>
<gene>
    <name evidence="4" type="ORF">CHLNCDRAFT_34723</name>
</gene>
<comment type="similarity">
    <text evidence="1">Belongs to the PhzF family.</text>
</comment>
<dbReference type="Gene3D" id="3.10.310.10">
    <property type="entry name" value="Diaminopimelate Epimerase, Chain A, domain 1"/>
    <property type="match status" value="2"/>
</dbReference>
<dbReference type="AlphaFoldDB" id="E1Z9A1"/>
<reference evidence="4 5" key="1">
    <citation type="journal article" date="2010" name="Plant Cell">
        <title>The Chlorella variabilis NC64A genome reveals adaptation to photosymbiosis, coevolution with viruses, and cryptic sex.</title>
        <authorList>
            <person name="Blanc G."/>
            <person name="Duncan G."/>
            <person name="Agarkova I."/>
            <person name="Borodovsky M."/>
            <person name="Gurnon J."/>
            <person name="Kuo A."/>
            <person name="Lindquist E."/>
            <person name="Lucas S."/>
            <person name="Pangilinan J."/>
            <person name="Polle J."/>
            <person name="Salamov A."/>
            <person name="Terry A."/>
            <person name="Yamada T."/>
            <person name="Dunigan D.D."/>
            <person name="Grigoriev I.V."/>
            <person name="Claverie J.M."/>
            <person name="Van Etten J.L."/>
        </authorList>
    </citation>
    <scope>NUCLEOTIDE SEQUENCE [LARGE SCALE GENOMIC DNA]</scope>
    <source>
        <strain evidence="4 5">NC64A</strain>
    </source>
</reference>
<accession>E1Z9A1</accession>
<dbReference type="InParanoid" id="E1Z9A1"/>
<evidence type="ECO:0000256" key="3">
    <source>
        <dbReference type="PIRSR" id="PIRSR016184-1"/>
    </source>
</evidence>
<name>E1Z9A1_CHLVA</name>
<dbReference type="GO" id="GO:0016853">
    <property type="term" value="F:isomerase activity"/>
    <property type="evidence" value="ECO:0007669"/>
    <property type="project" value="UniProtKB-KW"/>
</dbReference>
<dbReference type="FunCoup" id="E1Z9A1">
    <property type="interactions" value="464"/>
</dbReference>
<dbReference type="OMA" id="DWALRWF"/>
<dbReference type="SUPFAM" id="SSF54506">
    <property type="entry name" value="Diaminopimelate epimerase-like"/>
    <property type="match status" value="1"/>
</dbReference>
<dbReference type="PIRSF" id="PIRSF016184">
    <property type="entry name" value="PhzC_PhzF"/>
    <property type="match status" value="1"/>
</dbReference>
<keyword evidence="5" id="KW-1185">Reference proteome</keyword>
<dbReference type="OrthoDB" id="75169at2759"/>
<dbReference type="RefSeq" id="XP_005849844.1">
    <property type="nucleotide sequence ID" value="XM_005849782.1"/>
</dbReference>
<dbReference type="Proteomes" id="UP000008141">
    <property type="component" value="Unassembled WGS sequence"/>
</dbReference>
<sequence>MASSRRALACYQIDAFTGVAFAGNPAAVVLLPRAALPLSDSLRQQIAAEKNLSETAFVECSDGGSSDDFSVCTRFKLRWFTPAIEVPLCGHATLASAAAIFFEEANPARRLAFDTLSGELVVTRQADLLSMELPLIEATAAAVPPGMEPVVQAAVGQLAVEEVLYASPLKYLLIVLRGDGEATRQAFLSLQPNTQQLGDAHTGGALVGVIVSLQGDGERHDLYSRFFAPWAGIAEDPVTGSAHSILGAYWAKKTSKQQLRARQCSPRGGELILHVKRDEGRVVVAGQAVTVLTGHLLLPPA</sequence>
<dbReference type="GeneID" id="17356961"/>